<protein>
    <submittedName>
        <fullName evidence="1">Uncharacterized protein</fullName>
    </submittedName>
</protein>
<organism evidence="1">
    <name type="scientific">Borrelia coriaceae ATCC 43381</name>
    <dbReference type="NCBI Taxonomy" id="1408429"/>
    <lineage>
        <taxon>Bacteria</taxon>
        <taxon>Pseudomonadati</taxon>
        <taxon>Spirochaetota</taxon>
        <taxon>Spirochaetia</taxon>
        <taxon>Spirochaetales</taxon>
        <taxon>Borreliaceae</taxon>
        <taxon>Borrelia</taxon>
    </lineage>
</organism>
<name>W5SXI0_9SPIR</name>
<evidence type="ECO:0000313" key="1">
    <source>
        <dbReference type="EMBL" id="AHH11854.1"/>
    </source>
</evidence>
<accession>W5SXI0</accession>
<dbReference type="HOGENOM" id="CLU_3266578_0_0_12"/>
<geneLocation type="plasmid" evidence="1">
    <name>unnamed</name>
</geneLocation>
<reference evidence="1" key="1">
    <citation type="submission" date="2013-04" db="EMBL/GenBank/DDBJ databases">
        <title>Comparative Genomics of Relapsing Fever Spirochetes.</title>
        <authorList>
            <person name="Schwan T.G."/>
            <person name="Raffel S.J."/>
            <person name="Porcella S.F."/>
            <person name="Martens C.A."/>
            <person name="Bruno D.P."/>
            <person name="Ricklefs S.M."/>
            <person name="Barbian K.B."/>
        </authorList>
    </citation>
    <scope>NUCLEOTIDE SEQUENCE</scope>
    <source>
        <strain evidence="1">Co53</strain>
        <plasmid evidence="1">unnamed</plasmid>
    </source>
</reference>
<keyword evidence="1" id="KW-0614">Plasmid</keyword>
<dbReference type="EMBL" id="CP005782">
    <property type="protein sequence ID" value="AHH11854.1"/>
    <property type="molecule type" value="Genomic_DNA"/>
</dbReference>
<gene>
    <name evidence="1" type="ORF">BCO_0900148</name>
</gene>
<proteinExistence type="predicted"/>
<sequence>MRITINRVVDNYECETIQDVLMSNILDRIFEYYNKIFLVNL</sequence>
<dbReference type="AlphaFoldDB" id="W5SXI0"/>